<evidence type="ECO:0000256" key="5">
    <source>
        <dbReference type="SAM" id="Phobius"/>
    </source>
</evidence>
<dbReference type="GO" id="GO:0033281">
    <property type="term" value="C:TAT protein transport complex"/>
    <property type="evidence" value="ECO:0007669"/>
    <property type="project" value="TreeGrafter"/>
</dbReference>
<dbReference type="HAMAP" id="MF_00902">
    <property type="entry name" value="TatC"/>
    <property type="match status" value="1"/>
</dbReference>
<comment type="caution">
    <text evidence="6">The sequence shown here is derived from an EMBL/GenBank/DDBJ whole genome shotgun (WGS) entry which is preliminary data.</text>
</comment>
<dbReference type="PANTHER" id="PTHR30371:SF0">
    <property type="entry name" value="SEC-INDEPENDENT PROTEIN TRANSLOCASE PROTEIN TATC, CHLOROPLASTIC-RELATED"/>
    <property type="match status" value="1"/>
</dbReference>
<evidence type="ECO:0000313" key="6">
    <source>
        <dbReference type="EMBL" id="KKM01856.1"/>
    </source>
</evidence>
<proteinExistence type="inferred from homology"/>
<dbReference type="EMBL" id="LAZR01017083">
    <property type="protein sequence ID" value="KKM01856.1"/>
    <property type="molecule type" value="Genomic_DNA"/>
</dbReference>
<protein>
    <recommendedName>
        <fullName evidence="7">Sec-independent protein translocase protein TatC</fullName>
    </recommendedName>
</protein>
<evidence type="ECO:0000256" key="3">
    <source>
        <dbReference type="ARBA" id="ARBA00022989"/>
    </source>
</evidence>
<dbReference type="GO" id="GO:0065002">
    <property type="term" value="P:intracellular protein transmembrane transport"/>
    <property type="evidence" value="ECO:0007669"/>
    <property type="project" value="TreeGrafter"/>
</dbReference>
<dbReference type="AlphaFoldDB" id="A0A0F9J7M5"/>
<gene>
    <name evidence="6" type="ORF">LCGC14_1790210</name>
</gene>
<dbReference type="Pfam" id="PF00902">
    <property type="entry name" value="TatC"/>
    <property type="match status" value="1"/>
</dbReference>
<reference evidence="6" key="1">
    <citation type="journal article" date="2015" name="Nature">
        <title>Complex archaea that bridge the gap between prokaryotes and eukaryotes.</title>
        <authorList>
            <person name="Spang A."/>
            <person name="Saw J.H."/>
            <person name="Jorgensen S.L."/>
            <person name="Zaremba-Niedzwiedzka K."/>
            <person name="Martijn J."/>
            <person name="Lind A.E."/>
            <person name="van Eijk R."/>
            <person name="Schleper C."/>
            <person name="Guy L."/>
            <person name="Ettema T.J."/>
        </authorList>
    </citation>
    <scope>NUCLEOTIDE SEQUENCE</scope>
</reference>
<keyword evidence="2 5" id="KW-0812">Transmembrane</keyword>
<sequence length="252" mass="27974">MSSILAGFLVSFNFSEDIFRLLMLPMNSTISYSMVYPYISFVPITGKVPELVFLAPAEAFWVHMKVSLIAGIIATSPIIFAQIWGFISPGLHKKERRMAVPFVATTSGLFIFGTLFCFVIVLPFAMNFLLNFKTGLITPMISVEKYVDFCLKFILAFGVVFELPVVLVFLTRTGIVSVETLAKNRKYSVLLAFVAAALLTPTPDAFNQTLMAVPIIILFESGLIASRIFASRRRKAMGEDGEDNDKNLPEKS</sequence>
<evidence type="ECO:0000256" key="4">
    <source>
        <dbReference type="ARBA" id="ARBA00023136"/>
    </source>
</evidence>
<evidence type="ECO:0000256" key="1">
    <source>
        <dbReference type="ARBA" id="ARBA00004141"/>
    </source>
</evidence>
<comment type="subcellular location">
    <subcellularLocation>
        <location evidence="1">Membrane</location>
        <topology evidence="1">Multi-pass membrane protein</topology>
    </subcellularLocation>
</comment>
<feature type="transmembrane region" description="Helical" evidence="5">
    <location>
        <begin position="187"/>
        <end position="203"/>
    </location>
</feature>
<evidence type="ECO:0000256" key="2">
    <source>
        <dbReference type="ARBA" id="ARBA00022692"/>
    </source>
</evidence>
<dbReference type="GO" id="GO:0043953">
    <property type="term" value="P:protein transport by the Tat complex"/>
    <property type="evidence" value="ECO:0007669"/>
    <property type="project" value="TreeGrafter"/>
</dbReference>
<dbReference type="InterPro" id="IPR002033">
    <property type="entry name" value="TatC"/>
</dbReference>
<keyword evidence="3 5" id="KW-1133">Transmembrane helix</keyword>
<dbReference type="PANTHER" id="PTHR30371">
    <property type="entry name" value="SEC-INDEPENDENT PROTEIN TRANSLOCASE PROTEIN TATC"/>
    <property type="match status" value="1"/>
</dbReference>
<feature type="transmembrane region" description="Helical" evidence="5">
    <location>
        <begin position="153"/>
        <end position="175"/>
    </location>
</feature>
<name>A0A0F9J7M5_9ZZZZ</name>
<dbReference type="NCBIfam" id="TIGR00945">
    <property type="entry name" value="tatC"/>
    <property type="match status" value="1"/>
</dbReference>
<evidence type="ECO:0008006" key="7">
    <source>
        <dbReference type="Google" id="ProtNLM"/>
    </source>
</evidence>
<feature type="transmembrane region" description="Helical" evidence="5">
    <location>
        <begin position="209"/>
        <end position="230"/>
    </location>
</feature>
<feature type="transmembrane region" description="Helical" evidence="5">
    <location>
        <begin position="99"/>
        <end position="126"/>
    </location>
</feature>
<dbReference type="PRINTS" id="PR01840">
    <property type="entry name" value="TATCFAMILY"/>
</dbReference>
<organism evidence="6">
    <name type="scientific">marine sediment metagenome</name>
    <dbReference type="NCBI Taxonomy" id="412755"/>
    <lineage>
        <taxon>unclassified sequences</taxon>
        <taxon>metagenomes</taxon>
        <taxon>ecological metagenomes</taxon>
    </lineage>
</organism>
<dbReference type="GO" id="GO:0009977">
    <property type="term" value="F:proton motive force dependent protein transmembrane transporter activity"/>
    <property type="evidence" value="ECO:0007669"/>
    <property type="project" value="TreeGrafter"/>
</dbReference>
<keyword evidence="4 5" id="KW-0472">Membrane</keyword>
<feature type="transmembrane region" description="Helical" evidence="5">
    <location>
        <begin position="66"/>
        <end position="87"/>
    </location>
</feature>
<accession>A0A0F9J7M5</accession>